<gene>
    <name evidence="1" type="ORF">A2604_02725</name>
</gene>
<dbReference type="STRING" id="1798656.A2604_02725"/>
<evidence type="ECO:0000313" key="2">
    <source>
        <dbReference type="Proteomes" id="UP000177587"/>
    </source>
</evidence>
<dbReference type="AlphaFoldDB" id="A0A1G2CT54"/>
<dbReference type="EMBL" id="MHLG01000004">
    <property type="protein sequence ID" value="OGZ04417.1"/>
    <property type="molecule type" value="Genomic_DNA"/>
</dbReference>
<sequence length="89" mass="10265">MAKIQKYLSSFEAEEAVRVGRCNFALKENGKKGVVKTRVVCREEKAKKLEKKFSLLRKNFSTLFLRGFSFFDFDCGANEAEKKIRSVFS</sequence>
<dbReference type="Proteomes" id="UP000177587">
    <property type="component" value="Unassembled WGS sequence"/>
</dbReference>
<reference evidence="1 2" key="1">
    <citation type="journal article" date="2016" name="Nat. Commun.">
        <title>Thousands of microbial genomes shed light on interconnected biogeochemical processes in an aquifer system.</title>
        <authorList>
            <person name="Anantharaman K."/>
            <person name="Brown C.T."/>
            <person name="Hug L.A."/>
            <person name="Sharon I."/>
            <person name="Castelle C.J."/>
            <person name="Probst A.J."/>
            <person name="Thomas B.C."/>
            <person name="Singh A."/>
            <person name="Wilkins M.J."/>
            <person name="Karaoz U."/>
            <person name="Brodie E.L."/>
            <person name="Williams K.H."/>
            <person name="Hubbard S.S."/>
            <person name="Banfield J.F."/>
        </authorList>
    </citation>
    <scope>NUCLEOTIDE SEQUENCE [LARGE SCALE GENOMIC DNA]</scope>
</reference>
<accession>A0A1G2CT54</accession>
<protein>
    <submittedName>
        <fullName evidence="1">Uncharacterized protein</fullName>
    </submittedName>
</protein>
<evidence type="ECO:0000313" key="1">
    <source>
        <dbReference type="EMBL" id="OGZ04417.1"/>
    </source>
</evidence>
<organism evidence="1 2">
    <name type="scientific">Candidatus Liptonbacteria bacterium RIFOXYD1_FULL_36_11</name>
    <dbReference type="NCBI Taxonomy" id="1798656"/>
    <lineage>
        <taxon>Bacteria</taxon>
        <taxon>Candidatus Liptoniibacteriota</taxon>
    </lineage>
</organism>
<comment type="caution">
    <text evidence="1">The sequence shown here is derived from an EMBL/GenBank/DDBJ whole genome shotgun (WGS) entry which is preliminary data.</text>
</comment>
<name>A0A1G2CT54_9BACT</name>
<proteinExistence type="predicted"/>